<comment type="caution">
    <text evidence="2">The sequence shown here is derived from an EMBL/GenBank/DDBJ whole genome shotgun (WGS) entry which is preliminary data.</text>
</comment>
<sequence>MTGRRILIIVIATIALAVGVAGVAGTVAPSGRPPLASDTSGSTGALGTTTTPERPDDAGEATTPPDDAADDPGRGPLVETEATPPPPVVPPAEPVAELGGRVDGFPELIPLADGSRIVSSAVTADGDRVQATLEAESPATPREVLAGYVDAFTALAFAPVESPSVGGSTAITFTNGVDTVLVTVSDSVTGGTDYSVIGIFTAGKEG</sequence>
<organism evidence="2 3">
    <name type="scientific">Agromyces allii</name>
    <dbReference type="NCBI Taxonomy" id="393607"/>
    <lineage>
        <taxon>Bacteria</taxon>
        <taxon>Bacillati</taxon>
        <taxon>Actinomycetota</taxon>
        <taxon>Actinomycetes</taxon>
        <taxon>Micrococcales</taxon>
        <taxon>Microbacteriaceae</taxon>
        <taxon>Agromyces</taxon>
    </lineage>
</organism>
<feature type="region of interest" description="Disordered" evidence="1">
    <location>
        <begin position="28"/>
        <end position="100"/>
    </location>
</feature>
<evidence type="ECO:0000256" key="1">
    <source>
        <dbReference type="SAM" id="MobiDB-lite"/>
    </source>
</evidence>
<keyword evidence="3" id="KW-1185">Reference proteome</keyword>
<dbReference type="Proteomes" id="UP001499954">
    <property type="component" value="Unassembled WGS sequence"/>
</dbReference>
<proteinExistence type="predicted"/>
<name>A0ABP5C1P3_9MICO</name>
<reference evidence="3" key="1">
    <citation type="journal article" date="2019" name="Int. J. Syst. Evol. Microbiol.">
        <title>The Global Catalogue of Microorganisms (GCM) 10K type strain sequencing project: providing services to taxonomists for standard genome sequencing and annotation.</title>
        <authorList>
            <consortium name="The Broad Institute Genomics Platform"/>
            <consortium name="The Broad Institute Genome Sequencing Center for Infectious Disease"/>
            <person name="Wu L."/>
            <person name="Ma J."/>
        </authorList>
    </citation>
    <scope>NUCLEOTIDE SEQUENCE [LARGE SCALE GENOMIC DNA]</scope>
    <source>
        <strain evidence="3">JCM 13584</strain>
    </source>
</reference>
<evidence type="ECO:0000313" key="2">
    <source>
        <dbReference type="EMBL" id="GAA1956369.1"/>
    </source>
</evidence>
<accession>A0ABP5C1P3</accession>
<protein>
    <submittedName>
        <fullName evidence="2">Uncharacterized protein</fullName>
    </submittedName>
</protein>
<dbReference type="EMBL" id="BAAAMK010000004">
    <property type="protein sequence ID" value="GAA1956369.1"/>
    <property type="molecule type" value="Genomic_DNA"/>
</dbReference>
<dbReference type="RefSeq" id="WP_157416709.1">
    <property type="nucleotide sequence ID" value="NZ_BAAAMK010000004.1"/>
</dbReference>
<evidence type="ECO:0000313" key="3">
    <source>
        <dbReference type="Proteomes" id="UP001499954"/>
    </source>
</evidence>
<feature type="compositionally biased region" description="Low complexity" evidence="1">
    <location>
        <begin position="37"/>
        <end position="51"/>
    </location>
</feature>
<gene>
    <name evidence="2" type="ORF">GCM10009717_23070</name>
</gene>
<feature type="compositionally biased region" description="Pro residues" evidence="1">
    <location>
        <begin position="83"/>
        <end position="93"/>
    </location>
</feature>